<dbReference type="Gene3D" id="3.30.1300.30">
    <property type="entry name" value="GSPII I/J protein-like"/>
    <property type="match status" value="2"/>
</dbReference>
<proteinExistence type="inferred from homology"/>
<evidence type="ECO:0000259" key="13">
    <source>
        <dbReference type="Pfam" id="PF21687"/>
    </source>
</evidence>
<accession>A0A4R6EDD3</accession>
<feature type="domain" description="T2SS protein K second SAM-like" evidence="12">
    <location>
        <begin position="229"/>
        <end position="288"/>
    </location>
</feature>
<dbReference type="Gene3D" id="1.10.40.60">
    <property type="entry name" value="EpsJ-like"/>
    <property type="match status" value="3"/>
</dbReference>
<evidence type="ECO:0000313" key="15">
    <source>
        <dbReference type="Proteomes" id="UP000295129"/>
    </source>
</evidence>
<dbReference type="PANTHER" id="PTHR38831:SF1">
    <property type="entry name" value="TYPE II SECRETION SYSTEM PROTEIN K-RELATED"/>
    <property type="match status" value="1"/>
</dbReference>
<dbReference type="NCBIfam" id="NF037980">
    <property type="entry name" value="T2SS_GspK"/>
    <property type="match status" value="1"/>
</dbReference>
<keyword evidence="6 11" id="KW-0812">Transmembrane</keyword>
<evidence type="ECO:0000256" key="7">
    <source>
        <dbReference type="ARBA" id="ARBA00022927"/>
    </source>
</evidence>
<keyword evidence="8 11" id="KW-1133">Transmembrane helix</keyword>
<evidence type="ECO:0000256" key="9">
    <source>
        <dbReference type="ARBA" id="ARBA00023136"/>
    </source>
</evidence>
<evidence type="ECO:0000313" key="14">
    <source>
        <dbReference type="EMBL" id="TDN55754.1"/>
    </source>
</evidence>
<dbReference type="OrthoDB" id="5293133at2"/>
<keyword evidence="5 10" id="KW-0997">Cell inner membrane</keyword>
<dbReference type="PANTHER" id="PTHR38831">
    <property type="entry name" value="TYPE II SECRETION SYSTEM PROTEIN K"/>
    <property type="match status" value="1"/>
</dbReference>
<dbReference type="SUPFAM" id="SSF54523">
    <property type="entry name" value="Pili subunits"/>
    <property type="match status" value="1"/>
</dbReference>
<name>A0A4R6EDD3_9RHOO</name>
<comment type="caution">
    <text evidence="14">The sequence shown here is derived from an EMBL/GenBank/DDBJ whole genome shotgun (WGS) entry which is preliminary data.</text>
</comment>
<keyword evidence="4 10" id="KW-1003">Cell membrane</keyword>
<evidence type="ECO:0000256" key="4">
    <source>
        <dbReference type="ARBA" id="ARBA00022475"/>
    </source>
</evidence>
<feature type="transmembrane region" description="Helical" evidence="11">
    <location>
        <begin position="21"/>
        <end position="43"/>
    </location>
</feature>
<dbReference type="SUPFAM" id="SSF158544">
    <property type="entry name" value="GspK insert domain-like"/>
    <property type="match status" value="1"/>
</dbReference>
<gene>
    <name evidence="14" type="ORF">C7389_10386</name>
</gene>
<keyword evidence="15" id="KW-1185">Reference proteome</keyword>
<comment type="subcellular location">
    <subcellularLocation>
        <location evidence="1 10">Cell inner membrane</location>
    </subcellularLocation>
</comment>
<dbReference type="GO" id="GO:0005886">
    <property type="term" value="C:plasma membrane"/>
    <property type="evidence" value="ECO:0007669"/>
    <property type="project" value="UniProtKB-SubCell"/>
</dbReference>
<feature type="domain" description="T2SS protein K first SAM-like" evidence="13">
    <location>
        <begin position="121"/>
        <end position="225"/>
    </location>
</feature>
<dbReference type="InterPro" id="IPR049031">
    <property type="entry name" value="T2SSK_SAM-like_1st"/>
</dbReference>
<organism evidence="14 15">
    <name type="scientific">Azoarcus indigens</name>
    <dbReference type="NCBI Taxonomy" id="29545"/>
    <lineage>
        <taxon>Bacteria</taxon>
        <taxon>Pseudomonadati</taxon>
        <taxon>Pseudomonadota</taxon>
        <taxon>Betaproteobacteria</taxon>
        <taxon>Rhodocyclales</taxon>
        <taxon>Zoogloeaceae</taxon>
        <taxon>Azoarcus</taxon>
    </lineage>
</organism>
<keyword evidence="7" id="KW-0653">Protein transport</keyword>
<evidence type="ECO:0000256" key="5">
    <source>
        <dbReference type="ARBA" id="ARBA00022519"/>
    </source>
</evidence>
<evidence type="ECO:0000256" key="2">
    <source>
        <dbReference type="ARBA" id="ARBA00007246"/>
    </source>
</evidence>
<comment type="similarity">
    <text evidence="2 10">Belongs to the GSP K family.</text>
</comment>
<dbReference type="PIRSF" id="PIRSF002786">
    <property type="entry name" value="XcpX"/>
    <property type="match status" value="1"/>
</dbReference>
<dbReference type="RefSeq" id="WP_133588941.1">
    <property type="nucleotide sequence ID" value="NZ_SNVV01000003.1"/>
</dbReference>
<evidence type="ECO:0000256" key="1">
    <source>
        <dbReference type="ARBA" id="ARBA00004533"/>
    </source>
</evidence>
<evidence type="ECO:0000256" key="3">
    <source>
        <dbReference type="ARBA" id="ARBA00022448"/>
    </source>
</evidence>
<evidence type="ECO:0000256" key="8">
    <source>
        <dbReference type="ARBA" id="ARBA00022989"/>
    </source>
</evidence>
<evidence type="ECO:0000259" key="12">
    <source>
        <dbReference type="Pfam" id="PF03934"/>
    </source>
</evidence>
<dbReference type="Pfam" id="PF03934">
    <property type="entry name" value="T2SSK"/>
    <property type="match status" value="1"/>
</dbReference>
<keyword evidence="9 10" id="KW-0472">Membrane</keyword>
<dbReference type="InterPro" id="IPR049179">
    <property type="entry name" value="T2SSK_SAM-like_2nd"/>
</dbReference>
<evidence type="ECO:0000256" key="10">
    <source>
        <dbReference type="PIRNR" id="PIRNR002786"/>
    </source>
</evidence>
<dbReference type="Pfam" id="PF21687">
    <property type="entry name" value="T2SSK_1st"/>
    <property type="match status" value="1"/>
</dbReference>
<sequence>MLRHRTAVLQRRVCQRLVGQQGMAVIAVLLIVAAIAVLAASLLGRQAMIIRSLQGEQIRSQARWLLRGEVGRAQLLLRDEARRDVLTRAGGAWSLPVLGRPAGQLAGIPAWISSEIIDEQGKFNLRNLVVQGAPAAAELAAFSRLCELLGVEAEQAALISRGVVLALGGTPGEAPAAGRRVEEGDVGRPGVAGLRPRVVEDLLAVPGVEPASLARLKPYVTMLPQPTWVNANTARAEVIAAQVPGLPLERAQALLQARDRGQWFLSQGDFAHRLQMPELDSSQVRLGVNSRWFQFAAAVEVGRTKVVLRALMHDDKQSLPRVLWLREGA</sequence>
<dbReference type="SUPFAM" id="SSF47781">
    <property type="entry name" value="RuvA domain 2-like"/>
    <property type="match status" value="1"/>
</dbReference>
<dbReference type="InterPro" id="IPR045584">
    <property type="entry name" value="Pilin-like"/>
</dbReference>
<protein>
    <recommendedName>
        <fullName evidence="10">Type II secretion system protein K</fullName>
    </recommendedName>
</protein>
<reference evidence="14 15" key="1">
    <citation type="submission" date="2019-03" db="EMBL/GenBank/DDBJ databases">
        <title>Genomic Encyclopedia of Type Strains, Phase IV (KMG-IV): sequencing the most valuable type-strain genomes for metagenomic binning, comparative biology and taxonomic classification.</title>
        <authorList>
            <person name="Goeker M."/>
        </authorList>
    </citation>
    <scope>NUCLEOTIDE SEQUENCE [LARGE SCALE GENOMIC DNA]</scope>
    <source>
        <strain evidence="14 15">DSM 12121</strain>
    </source>
</reference>
<evidence type="ECO:0000256" key="6">
    <source>
        <dbReference type="ARBA" id="ARBA00022692"/>
    </source>
</evidence>
<keyword evidence="3 10" id="KW-0813">Transport</keyword>
<dbReference type="AlphaFoldDB" id="A0A4R6EDD3"/>
<dbReference type="InterPro" id="IPR010994">
    <property type="entry name" value="RuvA_2-like"/>
</dbReference>
<dbReference type="Proteomes" id="UP000295129">
    <property type="component" value="Unassembled WGS sequence"/>
</dbReference>
<evidence type="ECO:0000256" key="11">
    <source>
        <dbReference type="SAM" id="Phobius"/>
    </source>
</evidence>
<dbReference type="InterPro" id="IPR005628">
    <property type="entry name" value="GspK"/>
</dbReference>
<dbReference type="InterPro" id="IPR038072">
    <property type="entry name" value="GspK_central_sf"/>
</dbReference>
<dbReference type="EMBL" id="SNVV01000003">
    <property type="protein sequence ID" value="TDN55754.1"/>
    <property type="molecule type" value="Genomic_DNA"/>
</dbReference>
<dbReference type="GO" id="GO:0009306">
    <property type="term" value="P:protein secretion"/>
    <property type="evidence" value="ECO:0007669"/>
    <property type="project" value="InterPro"/>
</dbReference>